<feature type="transmembrane region" description="Helical" evidence="8">
    <location>
        <begin position="196"/>
        <end position="216"/>
    </location>
</feature>
<dbReference type="Proteomes" id="UP000694920">
    <property type="component" value="Unplaced"/>
</dbReference>
<evidence type="ECO:0000256" key="9">
    <source>
        <dbReference type="SAM" id="SignalP"/>
    </source>
</evidence>
<dbReference type="InterPro" id="IPR013604">
    <property type="entry name" value="7TM_chemorcpt"/>
</dbReference>
<dbReference type="PANTHER" id="PTHR21143">
    <property type="entry name" value="INVERTEBRATE GUSTATORY RECEPTOR"/>
    <property type="match status" value="1"/>
</dbReference>
<gene>
    <name evidence="11" type="primary">LOC112493884</name>
</gene>
<evidence type="ECO:0000313" key="10">
    <source>
        <dbReference type="Proteomes" id="UP000694920"/>
    </source>
</evidence>
<evidence type="ECO:0000256" key="3">
    <source>
        <dbReference type="ARBA" id="ARBA00022692"/>
    </source>
</evidence>
<dbReference type="GO" id="GO:0007635">
    <property type="term" value="P:chemosensory behavior"/>
    <property type="evidence" value="ECO:0007669"/>
    <property type="project" value="TreeGrafter"/>
</dbReference>
<keyword evidence="3 8" id="KW-0812">Transmembrane</keyword>
<evidence type="ECO:0000256" key="7">
    <source>
        <dbReference type="ARBA" id="ARBA00023224"/>
    </source>
</evidence>
<reference evidence="11" key="1">
    <citation type="submission" date="2025-08" db="UniProtKB">
        <authorList>
            <consortium name="RefSeq"/>
        </authorList>
    </citation>
    <scope>IDENTIFICATION</scope>
</reference>
<evidence type="ECO:0000256" key="8">
    <source>
        <dbReference type="SAM" id="Phobius"/>
    </source>
</evidence>
<dbReference type="GO" id="GO:0050909">
    <property type="term" value="P:sensory perception of taste"/>
    <property type="evidence" value="ECO:0007669"/>
    <property type="project" value="InterPro"/>
</dbReference>
<evidence type="ECO:0000256" key="6">
    <source>
        <dbReference type="ARBA" id="ARBA00023170"/>
    </source>
</evidence>
<dbReference type="GeneID" id="112493884"/>
<dbReference type="KEGG" id="ccin:112493884"/>
<evidence type="ECO:0000256" key="1">
    <source>
        <dbReference type="ARBA" id="ARBA00004651"/>
    </source>
</evidence>
<dbReference type="Pfam" id="PF08395">
    <property type="entry name" value="7tm_7"/>
    <property type="match status" value="1"/>
</dbReference>
<name>A0AAJ7VY81_CEPCN</name>
<keyword evidence="6" id="KW-0675">Receptor</keyword>
<accession>A0AAJ7VY81</accession>
<dbReference type="AlphaFoldDB" id="A0AAJ7VY81"/>
<dbReference type="RefSeq" id="XP_024937506.1">
    <property type="nucleotide sequence ID" value="XM_025081738.1"/>
</dbReference>
<keyword evidence="10" id="KW-1185">Reference proteome</keyword>
<protein>
    <submittedName>
        <fullName evidence="11">Uncharacterized protein LOC112493884</fullName>
    </submittedName>
</protein>
<evidence type="ECO:0000256" key="5">
    <source>
        <dbReference type="ARBA" id="ARBA00023136"/>
    </source>
</evidence>
<dbReference type="GO" id="GO:0043025">
    <property type="term" value="C:neuronal cell body"/>
    <property type="evidence" value="ECO:0007669"/>
    <property type="project" value="TreeGrafter"/>
</dbReference>
<keyword evidence="7" id="KW-0807">Transducer</keyword>
<keyword evidence="4 8" id="KW-1133">Transmembrane helix</keyword>
<comment type="subcellular location">
    <subcellularLocation>
        <location evidence="1">Cell membrane</location>
        <topology evidence="1">Multi-pass membrane protein</topology>
    </subcellularLocation>
</comment>
<feature type="signal peptide" evidence="9">
    <location>
        <begin position="1"/>
        <end position="21"/>
    </location>
</feature>
<feature type="chain" id="PRO_5042498591" evidence="9">
    <location>
        <begin position="22"/>
        <end position="236"/>
    </location>
</feature>
<dbReference type="GO" id="GO:0030425">
    <property type="term" value="C:dendrite"/>
    <property type="evidence" value="ECO:0007669"/>
    <property type="project" value="TreeGrafter"/>
</dbReference>
<proteinExistence type="predicted"/>
<evidence type="ECO:0000256" key="2">
    <source>
        <dbReference type="ARBA" id="ARBA00022475"/>
    </source>
</evidence>
<sequence length="236" mass="27458">MYCHFYTVLVTLLVNAEFSYSVRYMTSLFGELNRKLTDMLPLRENQEVRVELDVSTERHHLKVFKTIRRMHLELVRSSLYLNDLYALQNLVMTTTSIIMATLFLNEIYNLEINKISEIYITSITKLFLCLPNIVIVNLSCTRTTEEAHRTGSIINKLYLSISNEKFHSKIRQFTLQLIDNRLLFKVCGLFNLGRRLFTMIVNSIITYLVILIQVTYQRSTDTVNAGPTMPPSDTPE</sequence>
<organism evidence="10 11">
    <name type="scientific">Cephus cinctus</name>
    <name type="common">Wheat stem sawfly</name>
    <dbReference type="NCBI Taxonomy" id="211228"/>
    <lineage>
        <taxon>Eukaryota</taxon>
        <taxon>Metazoa</taxon>
        <taxon>Ecdysozoa</taxon>
        <taxon>Arthropoda</taxon>
        <taxon>Hexapoda</taxon>
        <taxon>Insecta</taxon>
        <taxon>Pterygota</taxon>
        <taxon>Neoptera</taxon>
        <taxon>Endopterygota</taxon>
        <taxon>Hymenoptera</taxon>
        <taxon>Cephoidea</taxon>
        <taxon>Cephidae</taxon>
        <taxon>Cephus</taxon>
    </lineage>
</organism>
<dbReference type="GO" id="GO:0005886">
    <property type="term" value="C:plasma membrane"/>
    <property type="evidence" value="ECO:0007669"/>
    <property type="project" value="UniProtKB-SubCell"/>
</dbReference>
<keyword evidence="5 8" id="KW-0472">Membrane</keyword>
<evidence type="ECO:0000256" key="4">
    <source>
        <dbReference type="ARBA" id="ARBA00022989"/>
    </source>
</evidence>
<dbReference type="GO" id="GO:0030424">
    <property type="term" value="C:axon"/>
    <property type="evidence" value="ECO:0007669"/>
    <property type="project" value="TreeGrafter"/>
</dbReference>
<evidence type="ECO:0000313" key="11">
    <source>
        <dbReference type="RefSeq" id="XP_024937506.1"/>
    </source>
</evidence>
<keyword evidence="2" id="KW-1003">Cell membrane</keyword>
<dbReference type="GO" id="GO:0007165">
    <property type="term" value="P:signal transduction"/>
    <property type="evidence" value="ECO:0007669"/>
    <property type="project" value="UniProtKB-KW"/>
</dbReference>
<keyword evidence="9" id="KW-0732">Signal</keyword>
<feature type="transmembrane region" description="Helical" evidence="8">
    <location>
        <begin position="84"/>
        <end position="104"/>
    </location>
</feature>
<dbReference type="PANTHER" id="PTHR21143:SF134">
    <property type="entry name" value="GUSTATORY RECEPTOR"/>
    <property type="match status" value="1"/>
</dbReference>
<dbReference type="GO" id="GO:0008049">
    <property type="term" value="P:male courtship behavior"/>
    <property type="evidence" value="ECO:0007669"/>
    <property type="project" value="TreeGrafter"/>
</dbReference>